<dbReference type="InterPro" id="IPR013783">
    <property type="entry name" value="Ig-like_fold"/>
</dbReference>
<evidence type="ECO:0000256" key="2">
    <source>
        <dbReference type="ARBA" id="ARBA00022729"/>
    </source>
</evidence>
<keyword evidence="5" id="KW-1133">Transmembrane helix</keyword>
<accession>A0A3P8RRS4</accession>
<dbReference type="InterPro" id="IPR015631">
    <property type="entry name" value="CD2/SLAM_rcpt"/>
</dbReference>
<sequence>MVAGGLRRLCCFLACVAVLLLLGTCLHDVEASNGKRVIHKKVGDTVELSSYLSTKGVTTAYWKYGGLVVADKDGSVSKKHHLKDRVDFNLTSFSLTVRKLTLQDSGDFSFFSEVNEQQRGTVDITLQVHEAITQQPDLKIINATHNALDKSCTVLLECSASSDRTVTYNWTVRNQTRTGPKLHHVVREEDGDTTFTCTVSNFVSEKSAFKNFECNNDTSLPQNPQDKEINFILILSVAGGCCLMIVIGVGVAVYVCHCKERQTGSDINDLTVYADITDVAIDDRTMKPCSVYETIDNRTNTAPPGPQTVYDKIQLSRVRKASVSPYQDVI</sequence>
<dbReference type="Gene3D" id="2.60.40.10">
    <property type="entry name" value="Immunoglobulins"/>
    <property type="match status" value="2"/>
</dbReference>
<feature type="signal peptide" evidence="6">
    <location>
        <begin position="1"/>
        <end position="31"/>
    </location>
</feature>
<dbReference type="Pfam" id="PF13895">
    <property type="entry name" value="Ig_2"/>
    <property type="match status" value="1"/>
</dbReference>
<evidence type="ECO:0000256" key="5">
    <source>
        <dbReference type="SAM" id="Phobius"/>
    </source>
</evidence>
<proteinExistence type="predicted"/>
<evidence type="ECO:0000256" key="6">
    <source>
        <dbReference type="SAM" id="SignalP"/>
    </source>
</evidence>
<keyword evidence="2 6" id="KW-0732">Signal</keyword>
<dbReference type="Proteomes" id="UP000265080">
    <property type="component" value="Chromosome 23"/>
</dbReference>
<reference evidence="8" key="3">
    <citation type="submission" date="2025-09" db="UniProtKB">
        <authorList>
            <consortium name="Ensembl"/>
        </authorList>
    </citation>
    <scope>IDENTIFICATION</scope>
</reference>
<protein>
    <recommendedName>
        <fullName evidence="7">Ig-like domain-containing protein</fullName>
    </recommendedName>
</protein>
<dbReference type="InterPro" id="IPR036179">
    <property type="entry name" value="Ig-like_dom_sf"/>
</dbReference>
<feature type="domain" description="Ig-like" evidence="7">
    <location>
        <begin position="136"/>
        <end position="213"/>
    </location>
</feature>
<dbReference type="GeneTree" id="ENSGT01030000234540"/>
<feature type="chain" id="PRO_5017939370" description="Ig-like domain-containing protein" evidence="6">
    <location>
        <begin position="32"/>
        <end position="330"/>
    </location>
</feature>
<keyword evidence="9" id="KW-1185">Reference proteome</keyword>
<keyword evidence="5" id="KW-0812">Transmembrane</keyword>
<evidence type="ECO:0000256" key="3">
    <source>
        <dbReference type="ARBA" id="ARBA00023136"/>
    </source>
</evidence>
<evidence type="ECO:0000313" key="9">
    <source>
        <dbReference type="Proteomes" id="UP000265080"/>
    </source>
</evidence>
<organism evidence="8 9">
    <name type="scientific">Amphiprion percula</name>
    <name type="common">Orange clownfish</name>
    <name type="synonym">Lutjanus percula</name>
    <dbReference type="NCBI Taxonomy" id="161767"/>
    <lineage>
        <taxon>Eukaryota</taxon>
        <taxon>Metazoa</taxon>
        <taxon>Chordata</taxon>
        <taxon>Craniata</taxon>
        <taxon>Vertebrata</taxon>
        <taxon>Euteleostomi</taxon>
        <taxon>Actinopterygii</taxon>
        <taxon>Neopterygii</taxon>
        <taxon>Teleostei</taxon>
        <taxon>Neoteleostei</taxon>
        <taxon>Acanthomorphata</taxon>
        <taxon>Ovalentaria</taxon>
        <taxon>Pomacentridae</taxon>
        <taxon>Amphiprion</taxon>
    </lineage>
</organism>
<dbReference type="SUPFAM" id="SSF48726">
    <property type="entry name" value="Immunoglobulin"/>
    <property type="match status" value="2"/>
</dbReference>
<comment type="subcellular location">
    <subcellularLocation>
        <location evidence="1">Membrane</location>
    </subcellularLocation>
</comment>
<feature type="transmembrane region" description="Helical" evidence="5">
    <location>
        <begin position="231"/>
        <end position="255"/>
    </location>
</feature>
<name>A0A3P8RRS4_AMPPE</name>
<dbReference type="InterPro" id="IPR007110">
    <property type="entry name" value="Ig-like_dom"/>
</dbReference>
<dbReference type="PANTHER" id="PTHR12080:SF48">
    <property type="entry name" value="IMMUNOGLOBULIN SUBTYPE DOMAIN-CONTAINING PROTEIN"/>
    <property type="match status" value="1"/>
</dbReference>
<dbReference type="PANTHER" id="PTHR12080">
    <property type="entry name" value="SIGNALING LYMPHOCYTIC ACTIVATION MOLECULE"/>
    <property type="match status" value="1"/>
</dbReference>
<dbReference type="AlphaFoldDB" id="A0A3P8RRS4"/>
<evidence type="ECO:0000259" key="7">
    <source>
        <dbReference type="PROSITE" id="PS50835"/>
    </source>
</evidence>
<reference evidence="8" key="2">
    <citation type="submission" date="2025-08" db="UniProtKB">
        <authorList>
            <consortium name="Ensembl"/>
        </authorList>
    </citation>
    <scope>IDENTIFICATION</scope>
</reference>
<evidence type="ECO:0000256" key="4">
    <source>
        <dbReference type="ARBA" id="ARBA00023180"/>
    </source>
</evidence>
<evidence type="ECO:0000256" key="1">
    <source>
        <dbReference type="ARBA" id="ARBA00004370"/>
    </source>
</evidence>
<keyword evidence="4" id="KW-0325">Glycoprotein</keyword>
<dbReference type="Ensembl" id="ENSAPET00000003395.1">
    <property type="protein sequence ID" value="ENSAPEP00000003318.1"/>
    <property type="gene ID" value="ENSAPEG00000002411.1"/>
</dbReference>
<dbReference type="PROSITE" id="PS50835">
    <property type="entry name" value="IG_LIKE"/>
    <property type="match status" value="1"/>
</dbReference>
<reference evidence="8 9" key="1">
    <citation type="submission" date="2018-03" db="EMBL/GenBank/DDBJ databases">
        <title>Finding Nemo's genes: A chromosome-scale reference assembly of the genome of the orange clownfish Amphiprion percula.</title>
        <authorList>
            <person name="Lehmann R."/>
        </authorList>
    </citation>
    <scope>NUCLEOTIDE SEQUENCE</scope>
</reference>
<keyword evidence="3 5" id="KW-0472">Membrane</keyword>
<evidence type="ECO:0000313" key="8">
    <source>
        <dbReference type="Ensembl" id="ENSAPEP00000003318.1"/>
    </source>
</evidence>
<dbReference type="GO" id="GO:0016020">
    <property type="term" value="C:membrane"/>
    <property type="evidence" value="ECO:0007669"/>
    <property type="project" value="UniProtKB-SubCell"/>
</dbReference>